<evidence type="ECO:0000259" key="3">
    <source>
        <dbReference type="PROSITE" id="PS50041"/>
    </source>
</evidence>
<dbReference type="Ensembl" id="ENSMMDT00005025174.1">
    <property type="protein sequence ID" value="ENSMMDP00005024648.1"/>
    <property type="gene ID" value="ENSMMDG00005011848.1"/>
</dbReference>
<dbReference type="Gene3D" id="3.10.100.10">
    <property type="entry name" value="Mannose-Binding Protein A, subunit A"/>
    <property type="match status" value="1"/>
</dbReference>
<dbReference type="InterPro" id="IPR016186">
    <property type="entry name" value="C-type_lectin-like/link_sf"/>
</dbReference>
<dbReference type="GeneTree" id="ENSGT00940000166507"/>
<evidence type="ECO:0000256" key="1">
    <source>
        <dbReference type="ARBA" id="ARBA00004401"/>
    </source>
</evidence>
<organism evidence="4 5">
    <name type="scientific">Myripristis murdjan</name>
    <name type="common">pinecone soldierfish</name>
    <dbReference type="NCBI Taxonomy" id="586833"/>
    <lineage>
        <taxon>Eukaryota</taxon>
        <taxon>Metazoa</taxon>
        <taxon>Chordata</taxon>
        <taxon>Craniata</taxon>
        <taxon>Vertebrata</taxon>
        <taxon>Euteleostomi</taxon>
        <taxon>Actinopterygii</taxon>
        <taxon>Neopterygii</taxon>
        <taxon>Teleostei</taxon>
        <taxon>Neoteleostei</taxon>
        <taxon>Acanthomorphata</taxon>
        <taxon>Holocentriformes</taxon>
        <taxon>Holocentridae</taxon>
        <taxon>Myripristis</taxon>
    </lineage>
</organism>
<reference evidence="4" key="3">
    <citation type="submission" date="2025-09" db="UniProtKB">
        <authorList>
            <consortium name="Ensembl"/>
        </authorList>
    </citation>
    <scope>IDENTIFICATION</scope>
</reference>
<protein>
    <submittedName>
        <fullName evidence="4">Si:dkey-26c10.5</fullName>
    </submittedName>
</protein>
<dbReference type="PANTHER" id="PTHR45710">
    <property type="entry name" value="C-TYPE LECTIN DOMAIN-CONTAINING PROTEIN 180"/>
    <property type="match status" value="1"/>
</dbReference>
<dbReference type="InterPro" id="IPR016187">
    <property type="entry name" value="CTDL_fold"/>
</dbReference>
<dbReference type="SMART" id="SM00034">
    <property type="entry name" value="CLECT"/>
    <property type="match status" value="1"/>
</dbReference>
<dbReference type="InParanoid" id="A0A667YDQ0"/>
<dbReference type="Pfam" id="PF00059">
    <property type="entry name" value="Lectin_C"/>
    <property type="match status" value="1"/>
</dbReference>
<keyword evidence="2" id="KW-1133">Transmembrane helix</keyword>
<dbReference type="FunCoup" id="A0A667YDQ0">
    <property type="interactions" value="2"/>
</dbReference>
<comment type="subcellular location">
    <subcellularLocation>
        <location evidence="1">Cell membrane</location>
        <topology evidence="1">Single-pass type II membrane protein</topology>
    </subcellularLocation>
</comment>
<accession>A0A667YDQ0</accession>
<dbReference type="OrthoDB" id="10059571at2759"/>
<evidence type="ECO:0000313" key="4">
    <source>
        <dbReference type="Ensembl" id="ENSMMDP00005024648.1"/>
    </source>
</evidence>
<dbReference type="PANTHER" id="PTHR45710:SF28">
    <property type="entry name" value="C-TYPE LECTIN DOMAIN FAMILY 4 MEMBER C ISOFORM 1"/>
    <property type="match status" value="1"/>
</dbReference>
<dbReference type="InterPro" id="IPR050828">
    <property type="entry name" value="C-type_lectin/matrix_domain"/>
</dbReference>
<feature type="transmembrane region" description="Helical" evidence="2">
    <location>
        <begin position="49"/>
        <end position="71"/>
    </location>
</feature>
<sequence length="253" mass="28263">MYIKFCRNYGLETKPPDEANAKLSPESKLSVELEGEKGKETQTQGNVRVYRALCVLLSIICLVLLLVIIILGMKFQAGSKACPEGEAITEADVRSVGRSLPPQTCSFEKCQALFPQSQSHSADRSRQPRLGCQQCADGWLPFDSECYYLSRHRLNWEESQRNCTARGGHLAIITNQRLQSFLSTEGSVRYWIGLRHSGTKWAWANNTVLGVSYWAEDGSKGDCGVLSGGDPPEKSWIKAPCFAHTYYICQLQM</sequence>
<keyword evidence="2" id="KW-0472">Membrane</keyword>
<keyword evidence="5" id="KW-1185">Reference proteome</keyword>
<dbReference type="AlphaFoldDB" id="A0A667YDQ0"/>
<reference evidence="4" key="1">
    <citation type="submission" date="2019-06" db="EMBL/GenBank/DDBJ databases">
        <authorList>
            <consortium name="Wellcome Sanger Institute Data Sharing"/>
        </authorList>
    </citation>
    <scope>NUCLEOTIDE SEQUENCE [LARGE SCALE GENOMIC DNA]</scope>
</reference>
<gene>
    <name evidence="4" type="primary">si:dkey-26c10.5</name>
</gene>
<proteinExistence type="predicted"/>
<dbReference type="InterPro" id="IPR001304">
    <property type="entry name" value="C-type_lectin-like"/>
</dbReference>
<dbReference type="Proteomes" id="UP000472263">
    <property type="component" value="Chromosome 16"/>
</dbReference>
<reference evidence="4" key="2">
    <citation type="submission" date="2025-08" db="UniProtKB">
        <authorList>
            <consortium name="Ensembl"/>
        </authorList>
    </citation>
    <scope>IDENTIFICATION</scope>
</reference>
<dbReference type="GO" id="GO:0005886">
    <property type="term" value="C:plasma membrane"/>
    <property type="evidence" value="ECO:0007669"/>
    <property type="project" value="UniProtKB-SubCell"/>
</dbReference>
<name>A0A667YDQ0_9TELE</name>
<dbReference type="SUPFAM" id="SSF56436">
    <property type="entry name" value="C-type lectin-like"/>
    <property type="match status" value="1"/>
</dbReference>
<evidence type="ECO:0000313" key="5">
    <source>
        <dbReference type="Proteomes" id="UP000472263"/>
    </source>
</evidence>
<dbReference type="PROSITE" id="PS50041">
    <property type="entry name" value="C_TYPE_LECTIN_2"/>
    <property type="match status" value="1"/>
</dbReference>
<keyword evidence="2" id="KW-0812">Transmembrane</keyword>
<feature type="domain" description="C-type lectin" evidence="3">
    <location>
        <begin position="142"/>
        <end position="250"/>
    </location>
</feature>
<evidence type="ECO:0000256" key="2">
    <source>
        <dbReference type="SAM" id="Phobius"/>
    </source>
</evidence>